<feature type="region of interest" description="Disordered" evidence="1">
    <location>
        <begin position="771"/>
        <end position="898"/>
    </location>
</feature>
<feature type="compositionally biased region" description="Low complexity" evidence="1">
    <location>
        <begin position="541"/>
        <end position="552"/>
    </location>
</feature>
<accession>A0ABM1E2K1</accession>
<feature type="compositionally biased region" description="Basic and acidic residues" evidence="1">
    <location>
        <begin position="487"/>
        <end position="496"/>
    </location>
</feature>
<feature type="compositionally biased region" description="Polar residues" evidence="1">
    <location>
        <begin position="1018"/>
        <end position="1028"/>
    </location>
</feature>
<dbReference type="Proteomes" id="UP000695022">
    <property type="component" value="Unplaced"/>
</dbReference>
<feature type="compositionally biased region" description="Polar residues" evidence="1">
    <location>
        <begin position="771"/>
        <end position="787"/>
    </location>
</feature>
<feature type="compositionally biased region" description="Polar residues" evidence="1">
    <location>
        <begin position="693"/>
        <end position="720"/>
    </location>
</feature>
<feature type="region of interest" description="Disordered" evidence="1">
    <location>
        <begin position="912"/>
        <end position="1034"/>
    </location>
</feature>
<feature type="region of interest" description="Disordered" evidence="1">
    <location>
        <begin position="541"/>
        <end position="752"/>
    </location>
</feature>
<feature type="compositionally biased region" description="Polar residues" evidence="1">
    <location>
        <begin position="264"/>
        <end position="275"/>
    </location>
</feature>
<dbReference type="RefSeq" id="XP_014666422.1">
    <property type="nucleotide sequence ID" value="XM_014810936.1"/>
</dbReference>
<evidence type="ECO:0000313" key="4">
    <source>
        <dbReference type="RefSeq" id="XP_014666422.1"/>
    </source>
</evidence>
<protein>
    <submittedName>
        <fullName evidence="4">Extensin-like isoform X1</fullName>
    </submittedName>
</protein>
<feature type="compositionally biased region" description="Polar residues" evidence="1">
    <location>
        <begin position="223"/>
        <end position="245"/>
    </location>
</feature>
<reference evidence="4" key="1">
    <citation type="submission" date="2025-08" db="UniProtKB">
        <authorList>
            <consortium name="RefSeq"/>
        </authorList>
    </citation>
    <scope>IDENTIFICATION</scope>
</reference>
<organism evidence="3 4">
    <name type="scientific">Priapulus caudatus</name>
    <name type="common">Priapulid worm</name>
    <dbReference type="NCBI Taxonomy" id="37621"/>
    <lineage>
        <taxon>Eukaryota</taxon>
        <taxon>Metazoa</taxon>
        <taxon>Ecdysozoa</taxon>
        <taxon>Scalidophora</taxon>
        <taxon>Priapulida</taxon>
        <taxon>Priapulimorpha</taxon>
        <taxon>Priapulimorphida</taxon>
        <taxon>Priapulidae</taxon>
        <taxon>Priapulus</taxon>
    </lineage>
</organism>
<feature type="region of interest" description="Disordered" evidence="1">
    <location>
        <begin position="324"/>
        <end position="343"/>
    </location>
</feature>
<feature type="chain" id="PRO_5045158669" evidence="2">
    <location>
        <begin position="20"/>
        <end position="1075"/>
    </location>
</feature>
<feature type="compositionally biased region" description="Polar residues" evidence="1">
    <location>
        <begin position="109"/>
        <end position="124"/>
    </location>
</feature>
<gene>
    <name evidence="4" type="primary">LOC106808287</name>
</gene>
<evidence type="ECO:0000313" key="3">
    <source>
        <dbReference type="Proteomes" id="UP000695022"/>
    </source>
</evidence>
<evidence type="ECO:0000256" key="2">
    <source>
        <dbReference type="SAM" id="SignalP"/>
    </source>
</evidence>
<feature type="compositionally biased region" description="Polar residues" evidence="1">
    <location>
        <begin position="143"/>
        <end position="152"/>
    </location>
</feature>
<feature type="compositionally biased region" description="Basic and acidic residues" evidence="1">
    <location>
        <begin position="625"/>
        <end position="641"/>
    </location>
</feature>
<evidence type="ECO:0000256" key="1">
    <source>
        <dbReference type="SAM" id="MobiDB-lite"/>
    </source>
</evidence>
<feature type="region of interest" description="Disordered" evidence="1">
    <location>
        <begin position="359"/>
        <end position="514"/>
    </location>
</feature>
<keyword evidence="3" id="KW-1185">Reference proteome</keyword>
<dbReference type="GeneID" id="106808287"/>
<feature type="compositionally biased region" description="Basic and acidic residues" evidence="1">
    <location>
        <begin position="359"/>
        <end position="417"/>
    </location>
</feature>
<name>A0ABM1E2K1_PRICU</name>
<proteinExistence type="predicted"/>
<feature type="region of interest" description="Disordered" evidence="1">
    <location>
        <begin position="30"/>
        <end position="160"/>
    </location>
</feature>
<keyword evidence="2" id="KW-0732">Signal</keyword>
<feature type="compositionally biased region" description="Polar residues" evidence="1">
    <location>
        <begin position="997"/>
        <end position="1009"/>
    </location>
</feature>
<feature type="signal peptide" evidence="2">
    <location>
        <begin position="1"/>
        <end position="19"/>
    </location>
</feature>
<sequence length="1075" mass="121274">MRAVTSIGLLLLILVTAEAVPSLFRYPVPTRHADQPHSASRETGLVSPRTREVAPSVSTYTSRRDSVYGPSSAVHRNPITNIRGIRRDPAPPSRPSRPATYDSSRTRQYEQQPFQVLQRETTPHSPDLYPAPAPPTRATYEASNEQSYTQPSRNKDVYNIPPFYEGPLPGVYNDAVAFSKQQQIPYQAERPPATSRYTRPQETYARPVQQQREPSENRGVYIQYSSPSRGQVEYENSYQRPTQRYQPREAPPAYAGPPPRQEFNARQQESQPQATTEHPLLAGIDFLSFGDPNAPGNEGILGREKIVYNEPVRYQQLPAKEITYSFPPRTPRYGGNGQQVQQAPGRVGLPLTQRYEAPPHADRQNVRYEAPPHADRQNVRYEAPPHADRQNVRYEAPPHADRQNVRYEAPPHADRQNVRYGAPPPADRQNVRYEAPPPADSQNVRYEEPPPADRQNVRYEAPPPTDRQNVRYEAPPAPTSQPRPYKLRLDNGRIDTDDSLSYTQRPTHNKPIRSPLEFSLPAIKILPPDFKHPSLSGFEFPGFPGFGLNPPEKATEYKQPDVNSEESYGQPKPQDEYNRNTPPVRAVKDPRDSAPAYRQPPPRQPEHQQPTSKQSYELPPLFRELTAEYEKQLAAKSERPPDAPPSDRQIYAEPPKYVEQRPVQYEKLPPTYNQQHETPPYPNVRDARVPEYPSQSPDVPTTYSSQSYQGPSPTSSQSYDRQPAYAKQDYQGSPTSTGQLYDSPPALTGQVYIGPHTSIDQIYARPRTFSSKTYSGQNYDSASSNPGAQYERPPPSDRAYESPPVRTVQAENSRRDYEQQAPPRPTYERPPSNAGQSYEVPTFPRESYKRAPQPLRQTYEEGPPPSAKYERPAPRQIYQQHPHLSTRKRYEVSAPKAPSQIYGAPAQLIVEEEAESNVQPQALPRPTTYSQNPEGIAPILSPYESVRPFSQRPAPAVSDPSAEHQPRLPYIAPPRYDPAVRRDEPSARVAPPPSPTHLISNTQKSSAASTPDRKDTVTVETSDPSSKNLRGPYFNDTPRGYFGNSAPSNPFFQAFPGYKYAVDAFKTDDSTAKIE</sequence>
<feature type="region of interest" description="Disordered" evidence="1">
    <location>
        <begin position="183"/>
        <end position="275"/>
    </location>
</feature>
<feature type="compositionally biased region" description="Polar residues" evidence="1">
    <location>
        <begin position="730"/>
        <end position="740"/>
    </location>
</feature>